<evidence type="ECO:0000256" key="1">
    <source>
        <dbReference type="PROSITE-ProRule" id="PRU00042"/>
    </source>
</evidence>
<sequence length="230" mass="25731">MLLEYQASQELVPTISWSLILFLLSNPCLLIKSVVLMMNFEREEESPKMPINNFHTGSTSSNSDNRRVSESNMKEWLNLSLATNDPLTAGESDPTAKTISNKIFSCNFCMRKFFSSQALGGHQNAHKRERGAVRRYQSQRMVAMMGLLPLNTPIGRSLGVQAHSLIQKPSKEGTGMVARFDDSTSGFGTAWAPFTLEEAMDTMWPGSFHVDLQPSKQQSELLKLDLNLKL</sequence>
<dbReference type="InParanoid" id="A0A2G5ELN5"/>
<proteinExistence type="predicted"/>
<protein>
    <recommendedName>
        <fullName evidence="3">C2H2-type domain-containing protein</fullName>
    </recommendedName>
</protein>
<evidence type="ECO:0000313" key="4">
    <source>
        <dbReference type="EMBL" id="PIA56674.1"/>
    </source>
</evidence>
<dbReference type="InterPro" id="IPR013087">
    <property type="entry name" value="Znf_C2H2_type"/>
</dbReference>
<organism evidence="4 5">
    <name type="scientific">Aquilegia coerulea</name>
    <name type="common">Rocky mountain columbine</name>
    <dbReference type="NCBI Taxonomy" id="218851"/>
    <lineage>
        <taxon>Eukaryota</taxon>
        <taxon>Viridiplantae</taxon>
        <taxon>Streptophyta</taxon>
        <taxon>Embryophyta</taxon>
        <taxon>Tracheophyta</taxon>
        <taxon>Spermatophyta</taxon>
        <taxon>Magnoliopsida</taxon>
        <taxon>Ranunculales</taxon>
        <taxon>Ranunculaceae</taxon>
        <taxon>Thalictroideae</taxon>
        <taxon>Aquilegia</taxon>
    </lineage>
</organism>
<dbReference type="AlphaFoldDB" id="A0A2G5ELN5"/>
<dbReference type="PROSITE" id="PS50157">
    <property type="entry name" value="ZINC_FINGER_C2H2_2"/>
    <property type="match status" value="1"/>
</dbReference>
<reference evidence="4 5" key="1">
    <citation type="submission" date="2017-09" db="EMBL/GenBank/DDBJ databases">
        <title>WGS assembly of Aquilegia coerulea Goldsmith.</title>
        <authorList>
            <person name="Hodges S."/>
            <person name="Kramer E."/>
            <person name="Nordborg M."/>
            <person name="Tomkins J."/>
            <person name="Borevitz J."/>
            <person name="Derieg N."/>
            <person name="Yan J."/>
            <person name="Mihaltcheva S."/>
            <person name="Hayes R.D."/>
            <person name="Rokhsar D."/>
        </authorList>
    </citation>
    <scope>NUCLEOTIDE SEQUENCE [LARGE SCALE GENOMIC DNA]</scope>
    <source>
        <strain evidence="5">cv. Goldsmith</strain>
    </source>
</reference>
<feature type="domain" description="C2H2-type" evidence="3">
    <location>
        <begin position="104"/>
        <end position="131"/>
    </location>
</feature>
<dbReference type="EMBL" id="KZ305024">
    <property type="protein sequence ID" value="PIA56674.1"/>
    <property type="molecule type" value="Genomic_DNA"/>
</dbReference>
<accession>A0A2G5ELN5</accession>
<dbReference type="SUPFAM" id="SSF57667">
    <property type="entry name" value="beta-beta-alpha zinc fingers"/>
    <property type="match status" value="1"/>
</dbReference>
<keyword evidence="1" id="KW-0862">Zinc</keyword>
<dbReference type="InterPro" id="IPR053266">
    <property type="entry name" value="Zinc_finger_protein_7"/>
</dbReference>
<dbReference type="PANTHER" id="PTHR47593:SF8">
    <property type="entry name" value="OS12G0581900 PROTEIN"/>
    <property type="match status" value="1"/>
</dbReference>
<feature type="region of interest" description="Disordered" evidence="2">
    <location>
        <begin position="48"/>
        <end position="69"/>
    </location>
</feature>
<dbReference type="Gene3D" id="3.30.160.60">
    <property type="entry name" value="Classic Zinc Finger"/>
    <property type="match status" value="1"/>
</dbReference>
<dbReference type="Proteomes" id="UP000230069">
    <property type="component" value="Unassembled WGS sequence"/>
</dbReference>
<name>A0A2G5ELN5_AQUCA</name>
<keyword evidence="1" id="KW-0863">Zinc-finger</keyword>
<dbReference type="InterPro" id="IPR036236">
    <property type="entry name" value="Znf_C2H2_sf"/>
</dbReference>
<dbReference type="PROSITE" id="PS00028">
    <property type="entry name" value="ZINC_FINGER_C2H2_1"/>
    <property type="match status" value="1"/>
</dbReference>
<keyword evidence="1" id="KW-0479">Metal-binding</keyword>
<dbReference type="OrthoDB" id="1933825at2759"/>
<gene>
    <name evidence="4" type="ORF">AQUCO_00700792v1</name>
</gene>
<feature type="compositionally biased region" description="Polar residues" evidence="2">
    <location>
        <begin position="53"/>
        <end position="63"/>
    </location>
</feature>
<evidence type="ECO:0000256" key="2">
    <source>
        <dbReference type="SAM" id="MobiDB-lite"/>
    </source>
</evidence>
<keyword evidence="5" id="KW-1185">Reference proteome</keyword>
<dbReference type="PANTHER" id="PTHR47593">
    <property type="entry name" value="ZINC FINGER PROTEIN 4-LIKE"/>
    <property type="match status" value="1"/>
</dbReference>
<evidence type="ECO:0000313" key="5">
    <source>
        <dbReference type="Proteomes" id="UP000230069"/>
    </source>
</evidence>
<evidence type="ECO:0000259" key="3">
    <source>
        <dbReference type="PROSITE" id="PS50157"/>
    </source>
</evidence>
<dbReference type="STRING" id="218851.A0A2G5ELN5"/>
<dbReference type="GO" id="GO:0008270">
    <property type="term" value="F:zinc ion binding"/>
    <property type="evidence" value="ECO:0007669"/>
    <property type="project" value="UniProtKB-KW"/>
</dbReference>